<dbReference type="GO" id="GO:0016740">
    <property type="term" value="F:transferase activity"/>
    <property type="evidence" value="ECO:0007669"/>
    <property type="project" value="UniProtKB-KW"/>
</dbReference>
<dbReference type="GO" id="GO:0036424">
    <property type="term" value="F:L-phosphoserine phosphatase activity"/>
    <property type="evidence" value="ECO:0007669"/>
    <property type="project" value="TreeGrafter"/>
</dbReference>
<comment type="pathway">
    <text evidence="2">Amino-acid biosynthesis; L-serine biosynthesis; L-serine from 3-phospho-D-glycerate: step 3/3.</text>
</comment>
<keyword evidence="6" id="KW-0378">Hydrolase</keyword>
<comment type="catalytic activity">
    <reaction evidence="10">
        <text>O-phospho-D-serine + H2O = D-serine + phosphate</text>
        <dbReference type="Rhea" id="RHEA:24873"/>
        <dbReference type="ChEBI" id="CHEBI:15377"/>
        <dbReference type="ChEBI" id="CHEBI:35247"/>
        <dbReference type="ChEBI" id="CHEBI:43474"/>
        <dbReference type="ChEBI" id="CHEBI:58680"/>
        <dbReference type="EC" id="3.1.3.3"/>
    </reaction>
</comment>
<dbReference type="OrthoDB" id="9801134at2"/>
<comment type="catalytic activity">
    <reaction evidence="9">
        <text>O-phospho-L-serine + H2O = L-serine + phosphate</text>
        <dbReference type="Rhea" id="RHEA:21208"/>
        <dbReference type="ChEBI" id="CHEBI:15377"/>
        <dbReference type="ChEBI" id="CHEBI:33384"/>
        <dbReference type="ChEBI" id="CHEBI:43474"/>
        <dbReference type="ChEBI" id="CHEBI:57524"/>
        <dbReference type="EC" id="3.1.3.3"/>
    </reaction>
</comment>
<evidence type="ECO:0000256" key="5">
    <source>
        <dbReference type="ARBA" id="ARBA00022723"/>
    </source>
</evidence>
<keyword evidence="12" id="KW-1185">Reference proteome</keyword>
<evidence type="ECO:0000256" key="6">
    <source>
        <dbReference type="ARBA" id="ARBA00022801"/>
    </source>
</evidence>
<evidence type="ECO:0000256" key="2">
    <source>
        <dbReference type="ARBA" id="ARBA00005135"/>
    </source>
</evidence>
<name>A0A1I4Q3S2_9BURK</name>
<dbReference type="Gene3D" id="3.90.1470.10">
    <property type="entry name" value="thrh gene product, domain 2"/>
    <property type="match status" value="1"/>
</dbReference>
<evidence type="ECO:0000256" key="9">
    <source>
        <dbReference type="ARBA" id="ARBA00048138"/>
    </source>
</evidence>
<dbReference type="Proteomes" id="UP000199470">
    <property type="component" value="Unassembled WGS sequence"/>
</dbReference>
<dbReference type="GO" id="GO:0006564">
    <property type="term" value="P:L-serine biosynthetic process"/>
    <property type="evidence" value="ECO:0007669"/>
    <property type="project" value="UniProtKB-KW"/>
</dbReference>
<dbReference type="Gene3D" id="3.40.50.1000">
    <property type="entry name" value="HAD superfamily/HAD-like"/>
    <property type="match status" value="1"/>
</dbReference>
<dbReference type="AlphaFoldDB" id="A0A1I4Q3S2"/>
<dbReference type="InterPro" id="IPR050582">
    <property type="entry name" value="HAD-like_SerB"/>
</dbReference>
<keyword evidence="11" id="KW-0808">Transferase</keyword>
<keyword evidence="8" id="KW-0718">Serine biosynthesis</keyword>
<evidence type="ECO:0000256" key="10">
    <source>
        <dbReference type="ARBA" id="ARBA00048523"/>
    </source>
</evidence>
<dbReference type="PANTHER" id="PTHR43344:SF2">
    <property type="entry name" value="PHOSPHOSERINE PHOSPHATASE"/>
    <property type="match status" value="1"/>
</dbReference>
<evidence type="ECO:0000256" key="3">
    <source>
        <dbReference type="ARBA" id="ARBA00012640"/>
    </source>
</evidence>
<dbReference type="InterPro" id="IPR036412">
    <property type="entry name" value="HAD-like_sf"/>
</dbReference>
<keyword evidence="4" id="KW-0028">Amino-acid biosynthesis</keyword>
<dbReference type="EMBL" id="FOTW01000018">
    <property type="protein sequence ID" value="SFM34712.1"/>
    <property type="molecule type" value="Genomic_DNA"/>
</dbReference>
<organism evidence="11 12">
    <name type="scientific">Rugamonas rubra</name>
    <dbReference type="NCBI Taxonomy" id="758825"/>
    <lineage>
        <taxon>Bacteria</taxon>
        <taxon>Pseudomonadati</taxon>
        <taxon>Pseudomonadota</taxon>
        <taxon>Betaproteobacteria</taxon>
        <taxon>Burkholderiales</taxon>
        <taxon>Oxalobacteraceae</taxon>
        <taxon>Telluria group</taxon>
        <taxon>Rugamonas</taxon>
    </lineage>
</organism>
<keyword evidence="7" id="KW-0460">Magnesium</keyword>
<reference evidence="11 12" key="1">
    <citation type="submission" date="2016-10" db="EMBL/GenBank/DDBJ databases">
        <authorList>
            <person name="de Groot N.N."/>
        </authorList>
    </citation>
    <scope>NUCLEOTIDE SEQUENCE [LARGE SCALE GENOMIC DNA]</scope>
    <source>
        <strain evidence="11 12">ATCC 43154</strain>
    </source>
</reference>
<evidence type="ECO:0000313" key="11">
    <source>
        <dbReference type="EMBL" id="SFM34712.1"/>
    </source>
</evidence>
<dbReference type="GO" id="GO:0000287">
    <property type="term" value="F:magnesium ion binding"/>
    <property type="evidence" value="ECO:0007669"/>
    <property type="project" value="TreeGrafter"/>
</dbReference>
<dbReference type="EC" id="3.1.3.3" evidence="3"/>
<dbReference type="RefSeq" id="WP_093389213.1">
    <property type="nucleotide sequence ID" value="NZ_FOTW01000018.1"/>
</dbReference>
<evidence type="ECO:0000256" key="8">
    <source>
        <dbReference type="ARBA" id="ARBA00023299"/>
    </source>
</evidence>
<gene>
    <name evidence="11" type="ORF">SAMN02982985_03728</name>
</gene>
<proteinExistence type="predicted"/>
<dbReference type="SUPFAM" id="SSF56784">
    <property type="entry name" value="HAD-like"/>
    <property type="match status" value="1"/>
</dbReference>
<evidence type="ECO:0000313" key="12">
    <source>
        <dbReference type="Proteomes" id="UP000199470"/>
    </source>
</evidence>
<dbReference type="Pfam" id="PF00702">
    <property type="entry name" value="Hydrolase"/>
    <property type="match status" value="1"/>
</dbReference>
<evidence type="ECO:0000256" key="1">
    <source>
        <dbReference type="ARBA" id="ARBA00001946"/>
    </source>
</evidence>
<dbReference type="NCBIfam" id="NF010109">
    <property type="entry name" value="PRK13582.1"/>
    <property type="match status" value="1"/>
</dbReference>
<dbReference type="PANTHER" id="PTHR43344">
    <property type="entry name" value="PHOSPHOSERINE PHOSPHATASE"/>
    <property type="match status" value="1"/>
</dbReference>
<evidence type="ECO:0000256" key="4">
    <source>
        <dbReference type="ARBA" id="ARBA00022605"/>
    </source>
</evidence>
<evidence type="ECO:0000256" key="7">
    <source>
        <dbReference type="ARBA" id="ARBA00022842"/>
    </source>
</evidence>
<comment type="cofactor">
    <cofactor evidence="1">
        <name>Mg(2+)</name>
        <dbReference type="ChEBI" id="CHEBI:18420"/>
    </cofactor>
</comment>
<dbReference type="InterPro" id="IPR023214">
    <property type="entry name" value="HAD_sf"/>
</dbReference>
<dbReference type="STRING" id="758825.SAMN02982985_03728"/>
<sequence>MNIACIDLEGVLVPEMWPHVGQLARIPGLAVTTREEPDYPRLMLRRIALLRRSGLRLVDVQRIVATLRPLYGAAEFLAALRRQHQVLVLSDAFVELAAPFVAALGTVELQCHRLSVDADGFIDGCCFLPRRGKEETVQQLQQEGHRVLAVGDALNDLAMLRQADLGFLFQPSPQTLQVAGDLRVALDYDDILAAVARAAAPAERRFAPPPGGIVLRKAGNGA</sequence>
<accession>A0A1I4Q3S2</accession>
<dbReference type="GO" id="GO:0005737">
    <property type="term" value="C:cytoplasm"/>
    <property type="evidence" value="ECO:0007669"/>
    <property type="project" value="TreeGrafter"/>
</dbReference>
<keyword evidence="5" id="KW-0479">Metal-binding</keyword>
<protein>
    <recommendedName>
        <fullName evidence="3">phosphoserine phosphatase</fullName>
        <ecNumber evidence="3">3.1.3.3</ecNumber>
    </recommendedName>
</protein>